<sequence length="71" mass="7955">MLADSLSGHRRPSPFLNRAVPSDPVAPRVPYSLSLCGRRHLPYEDVYAYLYACPTLLYAAGFISSPFWVQP</sequence>
<dbReference type="AlphaFoldDB" id="A0A6J5XJB0"/>
<accession>A0A6J5XJB0</accession>
<dbReference type="EMBL" id="CAEKKB010000006">
    <property type="protein sequence ID" value="CAB4312072.1"/>
    <property type="molecule type" value="Genomic_DNA"/>
</dbReference>
<organism evidence="2 3">
    <name type="scientific">Prunus armeniaca</name>
    <name type="common">Apricot</name>
    <name type="synonym">Armeniaca vulgaris</name>
    <dbReference type="NCBI Taxonomy" id="36596"/>
    <lineage>
        <taxon>Eukaryota</taxon>
        <taxon>Viridiplantae</taxon>
        <taxon>Streptophyta</taxon>
        <taxon>Embryophyta</taxon>
        <taxon>Tracheophyta</taxon>
        <taxon>Spermatophyta</taxon>
        <taxon>Magnoliopsida</taxon>
        <taxon>eudicotyledons</taxon>
        <taxon>Gunneridae</taxon>
        <taxon>Pentapetalae</taxon>
        <taxon>rosids</taxon>
        <taxon>fabids</taxon>
        <taxon>Rosales</taxon>
        <taxon>Rosaceae</taxon>
        <taxon>Amygdaloideae</taxon>
        <taxon>Amygdaleae</taxon>
        <taxon>Prunus</taxon>
    </lineage>
</organism>
<gene>
    <name evidence="2" type="ORF">ORAREDHAP_LOCUS34357</name>
</gene>
<keyword evidence="1" id="KW-0812">Transmembrane</keyword>
<evidence type="ECO:0000256" key="1">
    <source>
        <dbReference type="SAM" id="Phobius"/>
    </source>
</evidence>
<evidence type="ECO:0000313" key="3">
    <source>
        <dbReference type="Proteomes" id="UP000507245"/>
    </source>
</evidence>
<dbReference type="Proteomes" id="UP000507245">
    <property type="component" value="Unassembled WGS sequence"/>
</dbReference>
<name>A0A6J5XJB0_PRUAR</name>
<evidence type="ECO:0000313" key="2">
    <source>
        <dbReference type="EMBL" id="CAB4312072.1"/>
    </source>
</evidence>
<reference evidence="3" key="1">
    <citation type="journal article" date="2020" name="Genome Biol.">
        <title>Gamete binning: chromosome-level and haplotype-resolved genome assembly enabled by high-throughput single-cell sequencing of gamete genomes.</title>
        <authorList>
            <person name="Campoy J.A."/>
            <person name="Sun H."/>
            <person name="Goel M."/>
            <person name="Jiao W.-B."/>
            <person name="Folz-Donahue K."/>
            <person name="Wang N."/>
            <person name="Rubio M."/>
            <person name="Liu C."/>
            <person name="Kukat C."/>
            <person name="Ruiz D."/>
            <person name="Huettel B."/>
            <person name="Schneeberger K."/>
        </authorList>
    </citation>
    <scope>NUCLEOTIDE SEQUENCE [LARGE SCALE GENOMIC DNA]</scope>
    <source>
        <strain evidence="3">cv. Rojo Pasion</strain>
    </source>
</reference>
<keyword evidence="1" id="KW-0472">Membrane</keyword>
<keyword evidence="1" id="KW-1133">Transmembrane helix</keyword>
<feature type="transmembrane region" description="Helical" evidence="1">
    <location>
        <begin position="48"/>
        <end position="69"/>
    </location>
</feature>
<protein>
    <submittedName>
        <fullName evidence="2">Uncharacterized protein</fullName>
    </submittedName>
</protein>
<keyword evidence="3" id="KW-1185">Reference proteome</keyword>
<proteinExistence type="predicted"/>